<proteinExistence type="inferred from homology"/>
<dbReference type="Gene3D" id="3.40.50.1700">
    <property type="entry name" value="Glycoside hydrolase family 3 C-terminal domain"/>
    <property type="match status" value="1"/>
</dbReference>
<evidence type="ECO:0000256" key="2">
    <source>
        <dbReference type="ARBA" id="ARBA00022801"/>
    </source>
</evidence>
<comment type="caution">
    <text evidence="6">The sequence shown here is derived from an EMBL/GenBank/DDBJ whole genome shotgun (WGS) entry which is preliminary data.</text>
</comment>
<feature type="domain" description="Glycoside hydrolase family 3 N-terminal" evidence="4">
    <location>
        <begin position="17"/>
        <end position="340"/>
    </location>
</feature>
<protein>
    <submittedName>
        <fullName evidence="6">Beta-N-acetylhexosaminidase</fullName>
        <ecNumber evidence="6">3.2.1.52</ecNumber>
    </submittedName>
</protein>
<dbReference type="EMBL" id="JBHTGQ010000041">
    <property type="protein sequence ID" value="MFC7751249.1"/>
    <property type="molecule type" value="Genomic_DNA"/>
</dbReference>
<dbReference type="InterPro" id="IPR036881">
    <property type="entry name" value="Glyco_hydro_3_C_sf"/>
</dbReference>
<dbReference type="GO" id="GO:0004563">
    <property type="term" value="F:beta-N-acetylhexosaminidase activity"/>
    <property type="evidence" value="ECO:0007669"/>
    <property type="project" value="UniProtKB-EC"/>
</dbReference>
<dbReference type="InterPro" id="IPR036962">
    <property type="entry name" value="Glyco_hydro_3_N_sf"/>
</dbReference>
<evidence type="ECO:0000256" key="3">
    <source>
        <dbReference type="ARBA" id="ARBA00023295"/>
    </source>
</evidence>
<gene>
    <name evidence="6" type="primary">nagZ</name>
    <name evidence="6" type="ORF">ACFQWB_15115</name>
</gene>
<dbReference type="InterPro" id="IPR002772">
    <property type="entry name" value="Glyco_hydro_3_C"/>
</dbReference>
<dbReference type="SUPFAM" id="SSF52279">
    <property type="entry name" value="Beta-D-glucan exohydrolase, C-terminal domain"/>
    <property type="match status" value="1"/>
</dbReference>
<keyword evidence="7" id="KW-1185">Reference proteome</keyword>
<evidence type="ECO:0000259" key="5">
    <source>
        <dbReference type="Pfam" id="PF01915"/>
    </source>
</evidence>
<comment type="similarity">
    <text evidence="1">Belongs to the glycosyl hydrolase 3 family.</text>
</comment>
<feature type="domain" description="Glycoside hydrolase family 3 C-terminal" evidence="5">
    <location>
        <begin position="379"/>
        <end position="538"/>
    </location>
</feature>
<name>A0ABW2V535_9BACL</name>
<sequence>MTKTENVWHRKAKDMSLREKIGQLFVCGFPGLAPDDGIRELISDYGLGGVICFRRNVSDPEQVRRLTEALQAEARSAGQPPLWIAIDQEGGMVARIDAGVTVMPGSMAIGACGDPDAAYRAALGSGRELRAMGINFNFAPCLDVNNNADNPVIGVRSFGESPEAVANLGMRQIRGYRDAGVAAAAKHFPGHGDTATDSHHEVPVVPHARERLEQVELLPFRTAIAGGVDAIMTAHVVFPAYEPDGIPATVSPRVIDGLLRRTLGYDGVIITDCLEMNAISDTLGVAEGAVAALAAGVDLVLVSHRHDRQKAALEAVYEAVRSGRLDEARINASVDRILRLKAARRIGEGTAKSEAELRRRLLTGDTLATASGICARSVTLVHDKGGALPLSGKRKTLVIWPEVRAATEIDEIIPQELTLGRALSDLLPDVTELRIGVEPMRQEMENAMAAAAQAEQIVMVTYNAHLVAAQRELAAKLAELPGKSVTAVAARNPYDLLALPEVSAYLACYENRPLMMRAVADVLAGRRRPEGRLPVSLGEDYPRGWSVTP</sequence>
<evidence type="ECO:0000313" key="7">
    <source>
        <dbReference type="Proteomes" id="UP001596528"/>
    </source>
</evidence>
<dbReference type="InterPro" id="IPR001764">
    <property type="entry name" value="Glyco_hydro_3_N"/>
</dbReference>
<dbReference type="Proteomes" id="UP001596528">
    <property type="component" value="Unassembled WGS sequence"/>
</dbReference>
<dbReference type="RefSeq" id="WP_138788629.1">
    <property type="nucleotide sequence ID" value="NZ_JBHTGQ010000041.1"/>
</dbReference>
<dbReference type="Gene3D" id="3.20.20.300">
    <property type="entry name" value="Glycoside hydrolase, family 3, N-terminal domain"/>
    <property type="match status" value="1"/>
</dbReference>
<evidence type="ECO:0000313" key="6">
    <source>
        <dbReference type="EMBL" id="MFC7751249.1"/>
    </source>
</evidence>
<evidence type="ECO:0000259" key="4">
    <source>
        <dbReference type="Pfam" id="PF00933"/>
    </source>
</evidence>
<dbReference type="Pfam" id="PF00933">
    <property type="entry name" value="Glyco_hydro_3"/>
    <property type="match status" value="1"/>
</dbReference>
<dbReference type="InterPro" id="IPR050226">
    <property type="entry name" value="NagZ_Beta-hexosaminidase"/>
</dbReference>
<dbReference type="PANTHER" id="PTHR30480:SF16">
    <property type="entry name" value="GLYCOSIDE HYDROLASE FAMILY 3 DOMAIN PROTEIN"/>
    <property type="match status" value="1"/>
</dbReference>
<dbReference type="Pfam" id="PF01915">
    <property type="entry name" value="Glyco_hydro_3_C"/>
    <property type="match status" value="1"/>
</dbReference>
<accession>A0ABW2V535</accession>
<dbReference type="NCBIfam" id="NF003740">
    <property type="entry name" value="PRK05337.1"/>
    <property type="match status" value="1"/>
</dbReference>
<keyword evidence="3 6" id="KW-0326">Glycosidase</keyword>
<reference evidence="7" key="1">
    <citation type="journal article" date="2019" name="Int. J. Syst. Evol. Microbiol.">
        <title>The Global Catalogue of Microorganisms (GCM) 10K type strain sequencing project: providing services to taxonomists for standard genome sequencing and annotation.</title>
        <authorList>
            <consortium name="The Broad Institute Genomics Platform"/>
            <consortium name="The Broad Institute Genome Sequencing Center for Infectious Disease"/>
            <person name="Wu L."/>
            <person name="Ma J."/>
        </authorList>
    </citation>
    <scope>NUCLEOTIDE SEQUENCE [LARGE SCALE GENOMIC DNA]</scope>
    <source>
        <strain evidence="7">JCM 18657</strain>
    </source>
</reference>
<dbReference type="SUPFAM" id="SSF51445">
    <property type="entry name" value="(Trans)glycosidases"/>
    <property type="match status" value="1"/>
</dbReference>
<dbReference type="EC" id="3.2.1.52" evidence="6"/>
<dbReference type="InterPro" id="IPR017853">
    <property type="entry name" value="GH"/>
</dbReference>
<dbReference type="PANTHER" id="PTHR30480">
    <property type="entry name" value="BETA-HEXOSAMINIDASE-RELATED"/>
    <property type="match status" value="1"/>
</dbReference>
<evidence type="ECO:0000256" key="1">
    <source>
        <dbReference type="ARBA" id="ARBA00005336"/>
    </source>
</evidence>
<keyword evidence="2 6" id="KW-0378">Hydrolase</keyword>
<organism evidence="6 7">
    <name type="scientific">Paenibacillus thermoaerophilus</name>
    <dbReference type="NCBI Taxonomy" id="1215385"/>
    <lineage>
        <taxon>Bacteria</taxon>
        <taxon>Bacillati</taxon>
        <taxon>Bacillota</taxon>
        <taxon>Bacilli</taxon>
        <taxon>Bacillales</taxon>
        <taxon>Paenibacillaceae</taxon>
        <taxon>Paenibacillus</taxon>
    </lineage>
</organism>